<accession>A0A1D2VP77</accession>
<reference evidence="3" key="1">
    <citation type="submission" date="2016-05" db="EMBL/GenBank/DDBJ databases">
        <title>Comparative genomics of biotechnologically important yeasts.</title>
        <authorList>
            <consortium name="DOE Joint Genome Institute"/>
            <person name="Riley R."/>
            <person name="Haridas S."/>
            <person name="Wolfe K.H."/>
            <person name="Lopes M.R."/>
            <person name="Hittinger C.T."/>
            <person name="Goker M."/>
            <person name="Salamov A."/>
            <person name="Wisecaver J."/>
            <person name="Long T.M."/>
            <person name="Aerts A.L."/>
            <person name="Barry K."/>
            <person name="Choi C."/>
            <person name="Clum A."/>
            <person name="Coughlan A.Y."/>
            <person name="Deshpande S."/>
            <person name="Douglass A.P."/>
            <person name="Hanson S.J."/>
            <person name="Klenk H.-P."/>
            <person name="Labutti K."/>
            <person name="Lapidus A."/>
            <person name="Lindquist E."/>
            <person name="Lipzen A."/>
            <person name="Meier-Kolthoff J.P."/>
            <person name="Ohm R.A."/>
            <person name="Otillar R.P."/>
            <person name="Pangilinan J."/>
            <person name="Peng Y."/>
            <person name="Rokas A."/>
            <person name="Rosa C.A."/>
            <person name="Scheuner C."/>
            <person name="Sibirny A.A."/>
            <person name="Slot J.C."/>
            <person name="Stielow J.B."/>
            <person name="Sun H."/>
            <person name="Kurtzman C.P."/>
            <person name="Blackwell M."/>
            <person name="Grigoriev I.V."/>
            <person name="Jeffries T.W."/>
        </authorList>
    </citation>
    <scope>NUCLEOTIDE SEQUENCE [LARGE SCALE GENOMIC DNA]</scope>
    <source>
        <strain evidence="3">DSM 1968</strain>
    </source>
</reference>
<feature type="compositionally biased region" description="Acidic residues" evidence="1">
    <location>
        <begin position="210"/>
        <end position="221"/>
    </location>
</feature>
<dbReference type="EMBL" id="KV454475">
    <property type="protein sequence ID" value="ODV63399.1"/>
    <property type="molecule type" value="Genomic_DNA"/>
</dbReference>
<protein>
    <submittedName>
        <fullName evidence="2">Uncharacterized protein</fullName>
    </submittedName>
</protein>
<dbReference type="Proteomes" id="UP000095038">
    <property type="component" value="Unassembled WGS sequence"/>
</dbReference>
<evidence type="ECO:0000256" key="1">
    <source>
        <dbReference type="SAM" id="MobiDB-lite"/>
    </source>
</evidence>
<dbReference type="InParanoid" id="A0A1D2VP77"/>
<evidence type="ECO:0000313" key="3">
    <source>
        <dbReference type="Proteomes" id="UP000095038"/>
    </source>
</evidence>
<gene>
    <name evidence="2" type="ORF">ASCRUDRAFT_83360</name>
</gene>
<organism evidence="2 3">
    <name type="scientific">Ascoidea rubescens DSM 1968</name>
    <dbReference type="NCBI Taxonomy" id="1344418"/>
    <lineage>
        <taxon>Eukaryota</taxon>
        <taxon>Fungi</taxon>
        <taxon>Dikarya</taxon>
        <taxon>Ascomycota</taxon>
        <taxon>Saccharomycotina</taxon>
        <taxon>Saccharomycetes</taxon>
        <taxon>Ascoideaceae</taxon>
        <taxon>Ascoidea</taxon>
    </lineage>
</organism>
<evidence type="ECO:0000313" key="2">
    <source>
        <dbReference type="EMBL" id="ODV63399.1"/>
    </source>
</evidence>
<dbReference type="RefSeq" id="XP_020049706.1">
    <property type="nucleotide sequence ID" value="XM_020194841.1"/>
</dbReference>
<feature type="region of interest" description="Disordered" evidence="1">
    <location>
        <begin position="202"/>
        <end position="221"/>
    </location>
</feature>
<dbReference type="AlphaFoldDB" id="A0A1D2VP77"/>
<name>A0A1D2VP77_9ASCO</name>
<dbReference type="GeneID" id="30968477"/>
<sequence length="221" mass="26335">MLLTIIFTVITIVGSYYLYNYLTDKSKNNKLNHDLDLINFHVYQDILFYKPFLRANLSKQDNYWKRIFSNIIYKLNPSNSSSGRSNSSNLSLDEMIEPVELQYFLNYKILKDWFSIDFRNFKSDIFVVKELKEFENEFSEYIDNNSVNDDLSQREDFTNNLMQKYCKTFSSYDKLKFKMCLYESIELIEMVHAVDMKSQIERSLSATTTEGEEEDDDPHED</sequence>
<keyword evidence="3" id="KW-1185">Reference proteome</keyword>
<proteinExistence type="predicted"/>